<reference evidence="1 2" key="1">
    <citation type="submission" date="2016-10" db="EMBL/GenBank/DDBJ databases">
        <authorList>
            <person name="de Groot N.N."/>
        </authorList>
    </citation>
    <scope>NUCLEOTIDE SEQUENCE [LARGE SCALE GENOMIC DNA]</scope>
    <source>
        <strain evidence="1 2">GAS232</strain>
    </source>
</reference>
<dbReference type="AlphaFoldDB" id="A0A1G7M385"/>
<keyword evidence="2" id="KW-1185">Reference proteome</keyword>
<evidence type="ECO:0000313" key="1">
    <source>
        <dbReference type="EMBL" id="SDF56101.1"/>
    </source>
</evidence>
<dbReference type="Proteomes" id="UP000182427">
    <property type="component" value="Chromosome I"/>
</dbReference>
<gene>
    <name evidence="1" type="ORF">SAMN05444167_2686</name>
</gene>
<dbReference type="EMBL" id="LT629690">
    <property type="protein sequence ID" value="SDF56101.1"/>
    <property type="molecule type" value="Genomic_DNA"/>
</dbReference>
<organism evidence="1 2">
    <name type="scientific">Terriglobus roseus</name>
    <dbReference type="NCBI Taxonomy" id="392734"/>
    <lineage>
        <taxon>Bacteria</taxon>
        <taxon>Pseudomonadati</taxon>
        <taxon>Acidobacteriota</taxon>
        <taxon>Terriglobia</taxon>
        <taxon>Terriglobales</taxon>
        <taxon>Acidobacteriaceae</taxon>
        <taxon>Terriglobus</taxon>
    </lineage>
</organism>
<proteinExistence type="predicted"/>
<accession>A0A1G7M385</accession>
<name>A0A1G7M385_9BACT</name>
<dbReference type="RefSeq" id="WP_156785124.1">
    <property type="nucleotide sequence ID" value="NZ_LT629690.1"/>
</dbReference>
<protein>
    <submittedName>
        <fullName evidence="1">Uncharacterized protein</fullName>
    </submittedName>
</protein>
<dbReference type="OrthoDB" id="9837747at2"/>
<sequence>MAGLELGGTVLHLPMPKLTRPLLTSLILCVSVSIGCTREVHVEVPAGFHGHVEIICGEVEQDQDSIIRVGESGTMSGVSCPARQGHLLIARPNGQPIQTREIWSTTGDGIVREISFDVP</sequence>
<evidence type="ECO:0000313" key="2">
    <source>
        <dbReference type="Proteomes" id="UP000182427"/>
    </source>
</evidence>